<feature type="transmembrane region" description="Helical" evidence="6">
    <location>
        <begin position="518"/>
        <end position="539"/>
    </location>
</feature>
<proteinExistence type="predicted"/>
<keyword evidence="2 6" id="KW-0812">Transmembrane</keyword>
<feature type="transmembrane region" description="Helical" evidence="6">
    <location>
        <begin position="320"/>
        <end position="340"/>
    </location>
</feature>
<dbReference type="PANTHER" id="PTHR23051:SF0">
    <property type="entry name" value="SOLUTE CARRIER FAMILY 35 MEMBER F5"/>
    <property type="match status" value="1"/>
</dbReference>
<reference evidence="9" key="1">
    <citation type="journal article" date="2020" name="PLoS Negl. Trop. Dis.">
        <title>High-quality nuclear genome for Sarcoptes scabiei-A critical resource for a neglected parasite.</title>
        <authorList>
            <person name="Korhonen P.K."/>
            <person name="Gasser R.B."/>
            <person name="Ma G."/>
            <person name="Wang T."/>
            <person name="Stroehlein A.J."/>
            <person name="Young N.D."/>
            <person name="Ang C.S."/>
            <person name="Fernando D.D."/>
            <person name="Lu H.C."/>
            <person name="Taylor S."/>
            <person name="Reynolds S.L."/>
            <person name="Mofiz E."/>
            <person name="Najaraj S.H."/>
            <person name="Gowda H."/>
            <person name="Madugundu A."/>
            <person name="Renuse S."/>
            <person name="Holt D."/>
            <person name="Pandey A."/>
            <person name="Papenfuss A.T."/>
            <person name="Fischer K."/>
        </authorList>
    </citation>
    <scope>NUCLEOTIDE SEQUENCE [LARGE SCALE GENOMIC DNA]</scope>
</reference>
<feature type="region of interest" description="Disordered" evidence="5">
    <location>
        <begin position="643"/>
        <end position="703"/>
    </location>
</feature>
<feature type="transmembrane region" description="Helical" evidence="6">
    <location>
        <begin position="490"/>
        <end position="511"/>
    </location>
</feature>
<evidence type="ECO:0000313" key="8">
    <source>
        <dbReference type="EnsemblMetazoa" id="KAF7489080.1"/>
    </source>
</evidence>
<name>A0A834R3M2_SARSC</name>
<feature type="transmembrane region" description="Helical" evidence="6">
    <location>
        <begin position="352"/>
        <end position="371"/>
    </location>
</feature>
<feature type="transmembrane region" description="Helical" evidence="6">
    <location>
        <begin position="293"/>
        <end position="314"/>
    </location>
</feature>
<dbReference type="PANTHER" id="PTHR23051">
    <property type="entry name" value="SOLUTE CARRIER FAMILY 35, MEMBER F5"/>
    <property type="match status" value="1"/>
</dbReference>
<sequence length="703" mass="80802">MKFFSWTFLFGSLILVFVDFLWVTSSEITEYLYKEKQFNRPFFTAYIKSCMFSVYLLGFIFCDSWWLQKNPISNNYYTIADSDQQNLTNEDDDDDEDIGEEISDSLNNHRIDPDLNDSEVLINCDSHDIELIHQSRSNFLGDSIWLPIKRCSDTSSLSGKSETEDEESISSNNCVEFLDDSTEYKDSDIAKRKLKTKFIANKAKNWKSKISSPSSKRSVRFSHLIEVRQMSDKHAYDAFLSRLSYSSFMRLLYQSKPTYNKASNFEEDSGDLRKNRVRSGQYDSSKLSIKETALFAFYFMWIWFAAHLSIHMGFQYSEAGLVNVLSSTTPLFTLILGTLFPSGSSIDSLSLTKLLCVLISISSVAMISNIGPVHHHHEIDNFHPRDLLYSQTSLDDSSSLASSSKFYLTKSNYMNDSNFLPLGSIWSLCGAFFYACYIVLMRYNLPNDAILNFPMFFGFIGLFSMIFMLPFILLLNFTKIEPFSWPTPEQWYLLLVNGLCGTVISELLWLLGSFMTSSLVATISTSFTIPMAVFFDIFFKNIEYPPIFFLGTIPMFLSFIVIIFVSQYNDWDLVLVGLKKICNFFDSHLFKSQRLISKHNNFDDKLYVKNDSLNQKNISETVENQRTAEEKLNAESSENVKLKLNNRRFENGQKDMKENQKDSSPLSSKTTAMSKSFSSLDQNEDDNEQTQSLIDSTEDSLLI</sequence>
<evidence type="ECO:0000256" key="3">
    <source>
        <dbReference type="ARBA" id="ARBA00022989"/>
    </source>
</evidence>
<evidence type="ECO:0000256" key="5">
    <source>
        <dbReference type="SAM" id="MobiDB-lite"/>
    </source>
</evidence>
<evidence type="ECO:0000256" key="2">
    <source>
        <dbReference type="ARBA" id="ARBA00022692"/>
    </source>
</evidence>
<comment type="subcellular location">
    <subcellularLocation>
        <location evidence="1">Membrane</location>
        <topology evidence="1">Multi-pass membrane protein</topology>
    </subcellularLocation>
</comment>
<reference evidence="7" key="2">
    <citation type="submission" date="2020-01" db="EMBL/GenBank/DDBJ databases">
        <authorList>
            <person name="Korhonen P.K.K."/>
            <person name="Guangxu M.G."/>
            <person name="Wang T.W."/>
            <person name="Stroehlein A.J.S."/>
            <person name="Young N.D."/>
            <person name="Ang C.-S.A."/>
            <person name="Fernando D.W.F."/>
            <person name="Lu H.L."/>
            <person name="Taylor S.T."/>
            <person name="Ehtesham M.E.M."/>
            <person name="Najaraj S.H.N."/>
            <person name="Harsha G.H.G."/>
            <person name="Madugundu A.M."/>
            <person name="Renuse S.R."/>
            <person name="Holt D.H."/>
            <person name="Pandey A.P."/>
            <person name="Papenfuss A.P."/>
            <person name="Gasser R.B.G."/>
            <person name="Fischer K.F."/>
        </authorList>
    </citation>
    <scope>NUCLEOTIDE SEQUENCE</scope>
    <source>
        <strain evidence="7">SSS_KF_BRIS2020</strain>
    </source>
</reference>
<keyword evidence="9" id="KW-1185">Reference proteome</keyword>
<feature type="compositionally biased region" description="Polar residues" evidence="5">
    <location>
        <begin position="662"/>
        <end position="681"/>
    </location>
</feature>
<dbReference type="GO" id="GO:0016020">
    <property type="term" value="C:membrane"/>
    <property type="evidence" value="ECO:0007669"/>
    <property type="project" value="UniProtKB-SubCell"/>
</dbReference>
<feature type="compositionally biased region" description="Basic and acidic residues" evidence="5">
    <location>
        <begin position="643"/>
        <end position="661"/>
    </location>
</feature>
<dbReference type="OrthoDB" id="10041630at2759"/>
<keyword evidence="4 6" id="KW-0472">Membrane</keyword>
<accession>A0A834R3M2</accession>
<dbReference type="AlphaFoldDB" id="A0A834R3M2"/>
<evidence type="ECO:0000256" key="4">
    <source>
        <dbReference type="ARBA" id="ARBA00023136"/>
    </source>
</evidence>
<feature type="transmembrane region" description="Helical" evidence="6">
    <location>
        <begin position="453"/>
        <end position="478"/>
    </location>
</feature>
<evidence type="ECO:0000256" key="1">
    <source>
        <dbReference type="ARBA" id="ARBA00004141"/>
    </source>
</evidence>
<organism evidence="7">
    <name type="scientific">Sarcoptes scabiei</name>
    <name type="common">Itch mite</name>
    <name type="synonym">Acarus scabiei</name>
    <dbReference type="NCBI Taxonomy" id="52283"/>
    <lineage>
        <taxon>Eukaryota</taxon>
        <taxon>Metazoa</taxon>
        <taxon>Ecdysozoa</taxon>
        <taxon>Arthropoda</taxon>
        <taxon>Chelicerata</taxon>
        <taxon>Arachnida</taxon>
        <taxon>Acari</taxon>
        <taxon>Acariformes</taxon>
        <taxon>Sarcoptiformes</taxon>
        <taxon>Astigmata</taxon>
        <taxon>Psoroptidia</taxon>
        <taxon>Sarcoptoidea</taxon>
        <taxon>Sarcoptidae</taxon>
        <taxon>Sarcoptinae</taxon>
        <taxon>Sarcoptes</taxon>
    </lineage>
</organism>
<evidence type="ECO:0000313" key="7">
    <source>
        <dbReference type="EMBL" id="KAF7489080.1"/>
    </source>
</evidence>
<keyword evidence="3 6" id="KW-1133">Transmembrane helix</keyword>
<evidence type="ECO:0000313" key="9">
    <source>
        <dbReference type="Proteomes" id="UP000070412"/>
    </source>
</evidence>
<dbReference type="EMBL" id="WVUK01000065">
    <property type="protein sequence ID" value="KAF7489080.1"/>
    <property type="molecule type" value="Genomic_DNA"/>
</dbReference>
<gene>
    <name evidence="7" type="ORF">SSS_8642</name>
</gene>
<protein>
    <submittedName>
        <fullName evidence="7">Solute carrier family 35 member F5</fullName>
    </submittedName>
</protein>
<feature type="transmembrane region" description="Helical" evidence="6">
    <location>
        <begin position="545"/>
        <end position="565"/>
    </location>
</feature>
<evidence type="ECO:0000256" key="6">
    <source>
        <dbReference type="SAM" id="Phobius"/>
    </source>
</evidence>
<feature type="transmembrane region" description="Helical" evidence="6">
    <location>
        <begin position="42"/>
        <end position="62"/>
    </location>
</feature>
<dbReference type="EnsemblMetazoa" id="SSS_8642s_mrna">
    <property type="protein sequence ID" value="KAF7489080.1"/>
    <property type="gene ID" value="SSS_8642"/>
</dbReference>
<dbReference type="Proteomes" id="UP000070412">
    <property type="component" value="Unassembled WGS sequence"/>
</dbReference>
<reference evidence="8" key="3">
    <citation type="submission" date="2022-06" db="UniProtKB">
        <authorList>
            <consortium name="EnsemblMetazoa"/>
        </authorList>
    </citation>
    <scope>IDENTIFICATION</scope>
</reference>
<feature type="transmembrane region" description="Helical" evidence="6">
    <location>
        <begin position="419"/>
        <end position="441"/>
    </location>
</feature>